<evidence type="ECO:0000256" key="6">
    <source>
        <dbReference type="SAM" id="MobiDB-lite"/>
    </source>
</evidence>
<dbReference type="Gene3D" id="1.10.10.10">
    <property type="entry name" value="Winged helix-like DNA-binding domain superfamily/Winged helix DNA-binding domain"/>
    <property type="match status" value="1"/>
</dbReference>
<evidence type="ECO:0000313" key="8">
    <source>
        <dbReference type="EMBL" id="KAJ6837633.1"/>
    </source>
</evidence>
<protein>
    <submittedName>
        <fullName evidence="8">DNA-directed RNA polymerase III subunit RPC6</fullName>
    </submittedName>
</protein>
<evidence type="ECO:0000313" key="9">
    <source>
        <dbReference type="EMBL" id="KAJ6849373.1"/>
    </source>
</evidence>
<keyword evidence="10" id="KW-1185">Reference proteome</keyword>
<dbReference type="AlphaFoldDB" id="A0AAX6H9X1"/>
<sequence length="238" mass="26878">MSKMAGSPMLPQKRARPDSKPTLPRLLEPEQKIYDLIESKKDMGMLAPDLKRQADLSTHIFNKALKALQAKNYIKEVASAHNKRKKLYMSKRFEPSDAVTGGAMYEDGNLDADFVDALRKLCLKHLKSRSIATLEEMWEYCRESPVLPEGCKLQQVSEIVRSMVQLKEVEELKSSGVREFVRVPAGTVCYRSLKRSSAACAVRLSSIPCLICPRIDDCTPDGVISPVTCEYYNKWLSF</sequence>
<evidence type="ECO:0000256" key="3">
    <source>
        <dbReference type="ARBA" id="ARBA00022478"/>
    </source>
</evidence>
<comment type="subcellular location">
    <subcellularLocation>
        <location evidence="1">Nucleus</location>
    </subcellularLocation>
</comment>
<dbReference type="EMBL" id="JANAVB010020823">
    <property type="protein sequence ID" value="KAJ6826551.1"/>
    <property type="molecule type" value="Genomic_DNA"/>
</dbReference>
<keyword evidence="5" id="KW-0539">Nucleus</keyword>
<name>A0AAX6H9X1_IRIPA</name>
<dbReference type="Proteomes" id="UP001140949">
    <property type="component" value="Unassembled WGS sequence"/>
</dbReference>
<organism evidence="8 10">
    <name type="scientific">Iris pallida</name>
    <name type="common">Sweet iris</name>
    <dbReference type="NCBI Taxonomy" id="29817"/>
    <lineage>
        <taxon>Eukaryota</taxon>
        <taxon>Viridiplantae</taxon>
        <taxon>Streptophyta</taxon>
        <taxon>Embryophyta</taxon>
        <taxon>Tracheophyta</taxon>
        <taxon>Spermatophyta</taxon>
        <taxon>Magnoliopsida</taxon>
        <taxon>Liliopsida</taxon>
        <taxon>Asparagales</taxon>
        <taxon>Iridaceae</taxon>
        <taxon>Iridoideae</taxon>
        <taxon>Irideae</taxon>
        <taxon>Iris</taxon>
    </lineage>
</organism>
<evidence type="ECO:0000313" key="7">
    <source>
        <dbReference type="EMBL" id="KAJ6826551.1"/>
    </source>
</evidence>
<gene>
    <name evidence="8" type="ORF">M6B38_119880</name>
    <name evidence="9" type="ORF">M6B38_270290</name>
    <name evidence="7" type="ORF">M6B38_372115</name>
</gene>
<dbReference type="GO" id="GO:0006383">
    <property type="term" value="P:transcription by RNA polymerase III"/>
    <property type="evidence" value="ECO:0007669"/>
    <property type="project" value="InterPro"/>
</dbReference>
<evidence type="ECO:0000256" key="1">
    <source>
        <dbReference type="ARBA" id="ARBA00004123"/>
    </source>
</evidence>
<keyword evidence="4" id="KW-0804">Transcription</keyword>
<dbReference type="InterPro" id="IPR016049">
    <property type="entry name" value="RNA_pol_Rpc34-like"/>
</dbReference>
<accession>A0AAX6H9X1</accession>
<evidence type="ECO:0000256" key="2">
    <source>
        <dbReference type="ARBA" id="ARBA00011038"/>
    </source>
</evidence>
<dbReference type="GO" id="GO:0005666">
    <property type="term" value="C:RNA polymerase III complex"/>
    <property type="evidence" value="ECO:0007669"/>
    <property type="project" value="InterPro"/>
</dbReference>
<keyword evidence="3 8" id="KW-0240">DNA-directed RNA polymerase</keyword>
<dbReference type="InterPro" id="IPR036390">
    <property type="entry name" value="WH_DNA-bd_sf"/>
</dbReference>
<comment type="caution">
    <text evidence="8">The sequence shown here is derived from an EMBL/GenBank/DDBJ whole genome shotgun (WGS) entry which is preliminary data.</text>
</comment>
<reference evidence="8" key="1">
    <citation type="journal article" date="2023" name="GigaByte">
        <title>Genome assembly of the bearded iris, Iris pallida Lam.</title>
        <authorList>
            <person name="Bruccoleri R.E."/>
            <person name="Oakeley E.J."/>
            <person name="Faust A.M.E."/>
            <person name="Altorfer M."/>
            <person name="Dessus-Babus S."/>
            <person name="Burckhardt D."/>
            <person name="Oertli M."/>
            <person name="Naumann U."/>
            <person name="Petersen F."/>
            <person name="Wong J."/>
        </authorList>
    </citation>
    <scope>NUCLEOTIDE SEQUENCE</scope>
    <source>
        <strain evidence="8">GSM-AAB239-AS_SAM_17_03QT</strain>
    </source>
</reference>
<evidence type="ECO:0000313" key="10">
    <source>
        <dbReference type="Proteomes" id="UP001140949"/>
    </source>
</evidence>
<proteinExistence type="inferred from homology"/>
<comment type="similarity">
    <text evidence="2">Belongs to the eukaryotic RPC34/RPC39 RNA polymerase subunit family.</text>
</comment>
<dbReference type="PANTHER" id="PTHR12780">
    <property type="entry name" value="RNA POLYMERASE III DNA DIRECTED , 39KD SUBUNIT-RELATED"/>
    <property type="match status" value="1"/>
</dbReference>
<reference evidence="8" key="2">
    <citation type="submission" date="2023-04" db="EMBL/GenBank/DDBJ databases">
        <authorList>
            <person name="Bruccoleri R.E."/>
            <person name="Oakeley E.J."/>
            <person name="Faust A.-M."/>
            <person name="Dessus-Babus S."/>
            <person name="Altorfer M."/>
            <person name="Burckhardt D."/>
            <person name="Oertli M."/>
            <person name="Naumann U."/>
            <person name="Petersen F."/>
            <person name="Wong J."/>
        </authorList>
    </citation>
    <scope>NUCLEOTIDE SEQUENCE</scope>
    <source>
        <strain evidence="8">GSM-AAB239-AS_SAM_17_03QT</strain>
        <tissue evidence="8">Leaf</tissue>
    </source>
</reference>
<dbReference type="Pfam" id="PF05158">
    <property type="entry name" value="RNA_pol_Rpc34"/>
    <property type="match status" value="1"/>
</dbReference>
<dbReference type="InterPro" id="IPR007832">
    <property type="entry name" value="RNA_pol_Rpc34"/>
</dbReference>
<evidence type="ECO:0000256" key="4">
    <source>
        <dbReference type="ARBA" id="ARBA00023163"/>
    </source>
</evidence>
<dbReference type="EMBL" id="JANAVB010003599">
    <property type="protein sequence ID" value="KAJ6849373.1"/>
    <property type="molecule type" value="Genomic_DNA"/>
</dbReference>
<feature type="region of interest" description="Disordered" evidence="6">
    <location>
        <begin position="1"/>
        <end position="25"/>
    </location>
</feature>
<dbReference type="InterPro" id="IPR036388">
    <property type="entry name" value="WH-like_DNA-bd_sf"/>
</dbReference>
<evidence type="ECO:0000256" key="5">
    <source>
        <dbReference type="ARBA" id="ARBA00023242"/>
    </source>
</evidence>
<dbReference type="EMBL" id="JANAVB010011394">
    <property type="protein sequence ID" value="KAJ6837633.1"/>
    <property type="molecule type" value="Genomic_DNA"/>
</dbReference>
<dbReference type="SUPFAM" id="SSF46785">
    <property type="entry name" value="Winged helix' DNA-binding domain"/>
    <property type="match status" value="1"/>
</dbReference>